<protein>
    <submittedName>
        <fullName evidence="1">Uncharacterized protein</fullName>
    </submittedName>
</protein>
<dbReference type="EMBL" id="DWUV01000139">
    <property type="protein sequence ID" value="HJD34385.1"/>
    <property type="molecule type" value="Genomic_DNA"/>
</dbReference>
<organism evidence="1 2">
    <name type="scientific">Candidatus Mediterraneibacter tabaqchaliae</name>
    <dbReference type="NCBI Taxonomy" id="2838689"/>
    <lineage>
        <taxon>Bacteria</taxon>
        <taxon>Bacillati</taxon>
        <taxon>Bacillota</taxon>
        <taxon>Clostridia</taxon>
        <taxon>Lachnospirales</taxon>
        <taxon>Lachnospiraceae</taxon>
        <taxon>Mediterraneibacter</taxon>
    </lineage>
</organism>
<reference evidence="1" key="2">
    <citation type="submission" date="2021-04" db="EMBL/GenBank/DDBJ databases">
        <authorList>
            <person name="Gilroy R."/>
        </authorList>
    </citation>
    <scope>NUCLEOTIDE SEQUENCE</scope>
    <source>
        <strain evidence="1">ChiGjej3B3-11674</strain>
    </source>
</reference>
<gene>
    <name evidence="1" type="ORF">H9911_07605</name>
</gene>
<evidence type="ECO:0000313" key="2">
    <source>
        <dbReference type="Proteomes" id="UP000823897"/>
    </source>
</evidence>
<name>A0A9D2R5E1_9FIRM</name>
<accession>A0A9D2R5E1</accession>
<dbReference type="Proteomes" id="UP000823897">
    <property type="component" value="Unassembled WGS sequence"/>
</dbReference>
<proteinExistence type="predicted"/>
<sequence length="166" mass="17748">MKKERKLLIITALICIVSLAVMSAALIISGKKGEKMDFTPPPFDGNAVQGIPNVPEQLGWGEIDAQVYKASVCGVVIPDGDTADIWFTNPESNTVWLKLRVLDSKGNMLGETGLIKPGEYVQAVTFGKVPGEGDTIRLKLMAYEPETYRSAGSTELTTTVTGGTTG</sequence>
<comment type="caution">
    <text evidence="1">The sequence shown here is derived from an EMBL/GenBank/DDBJ whole genome shotgun (WGS) entry which is preliminary data.</text>
</comment>
<evidence type="ECO:0000313" key="1">
    <source>
        <dbReference type="EMBL" id="HJD34385.1"/>
    </source>
</evidence>
<reference evidence="1" key="1">
    <citation type="journal article" date="2021" name="PeerJ">
        <title>Extensive microbial diversity within the chicken gut microbiome revealed by metagenomics and culture.</title>
        <authorList>
            <person name="Gilroy R."/>
            <person name="Ravi A."/>
            <person name="Getino M."/>
            <person name="Pursley I."/>
            <person name="Horton D.L."/>
            <person name="Alikhan N.F."/>
            <person name="Baker D."/>
            <person name="Gharbi K."/>
            <person name="Hall N."/>
            <person name="Watson M."/>
            <person name="Adriaenssens E.M."/>
            <person name="Foster-Nyarko E."/>
            <person name="Jarju S."/>
            <person name="Secka A."/>
            <person name="Antonio M."/>
            <person name="Oren A."/>
            <person name="Chaudhuri R.R."/>
            <person name="La Ragione R."/>
            <person name="Hildebrand F."/>
            <person name="Pallen M.J."/>
        </authorList>
    </citation>
    <scope>NUCLEOTIDE SEQUENCE</scope>
    <source>
        <strain evidence="1">ChiGjej3B3-11674</strain>
    </source>
</reference>
<dbReference type="AlphaFoldDB" id="A0A9D2R5E1"/>